<name>Q6ANY2_DESPS</name>
<dbReference type="Proteomes" id="UP000000602">
    <property type="component" value="Chromosome"/>
</dbReference>
<keyword evidence="2" id="KW-1185">Reference proteome</keyword>
<proteinExistence type="predicted"/>
<accession>Q6ANY2</accession>
<reference evidence="2" key="1">
    <citation type="journal article" date="2004" name="Environ. Microbiol.">
        <title>The genome of Desulfotalea psychrophila, a sulfate-reducing bacterium from permanently cold Arctic sediments.</title>
        <authorList>
            <person name="Rabus R."/>
            <person name="Ruepp A."/>
            <person name="Frickey T."/>
            <person name="Rattei T."/>
            <person name="Fartmann B."/>
            <person name="Stark M."/>
            <person name="Bauer M."/>
            <person name="Zibat A."/>
            <person name="Lombardot T."/>
            <person name="Becker I."/>
            <person name="Amann J."/>
            <person name="Gellner K."/>
            <person name="Teeling H."/>
            <person name="Leuschner W.D."/>
            <person name="Gloeckner F.-O."/>
            <person name="Lupas A.N."/>
            <person name="Amann R."/>
            <person name="Klenk H.-P."/>
        </authorList>
    </citation>
    <scope>NUCLEOTIDE SEQUENCE [LARGE SCALE GENOMIC DNA]</scope>
    <source>
        <strain evidence="2">DSM 12343 / LSv54</strain>
    </source>
</reference>
<dbReference type="EMBL" id="CR522870">
    <property type="protein sequence ID" value="CAG35942.1"/>
    <property type="molecule type" value="Genomic_DNA"/>
</dbReference>
<evidence type="ECO:0000313" key="2">
    <source>
        <dbReference type="Proteomes" id="UP000000602"/>
    </source>
</evidence>
<dbReference type="HOGENOM" id="CLU_2449819_0_0_7"/>
<organism evidence="1 2">
    <name type="scientific">Desulfotalea psychrophila (strain LSv54 / DSM 12343)</name>
    <dbReference type="NCBI Taxonomy" id="177439"/>
    <lineage>
        <taxon>Bacteria</taxon>
        <taxon>Pseudomonadati</taxon>
        <taxon>Thermodesulfobacteriota</taxon>
        <taxon>Desulfobulbia</taxon>
        <taxon>Desulfobulbales</taxon>
        <taxon>Desulfocapsaceae</taxon>
        <taxon>Desulfotalea</taxon>
    </lineage>
</organism>
<dbReference type="AlphaFoldDB" id="Q6ANY2"/>
<dbReference type="STRING" id="177439.DP1213"/>
<gene>
    <name evidence="1" type="ordered locus">DP1213</name>
</gene>
<protein>
    <submittedName>
        <fullName evidence="1">Uncharacterized protein</fullName>
    </submittedName>
</protein>
<sequence length="89" mass="9883">MACRQKAWRSCRLCNLSGRVSLWQVCKGCETTDKMLKKEVVATGDSFGGGHCYERPVHEVCVDGFSLAEKFNRSVSAGKRCQIYCATVT</sequence>
<evidence type="ECO:0000313" key="1">
    <source>
        <dbReference type="EMBL" id="CAG35942.1"/>
    </source>
</evidence>
<dbReference type="KEGG" id="dps:DP1213"/>